<name>A0A0C3G7H1_PILCF</name>
<dbReference type="AlphaFoldDB" id="A0A0C3G7H1"/>
<keyword evidence="4" id="KW-1185">Reference proteome</keyword>
<gene>
    <name evidence="3" type="ORF">PILCRDRAFT_815828</name>
</gene>
<organism evidence="3 4">
    <name type="scientific">Piloderma croceum (strain F 1598)</name>
    <dbReference type="NCBI Taxonomy" id="765440"/>
    <lineage>
        <taxon>Eukaryota</taxon>
        <taxon>Fungi</taxon>
        <taxon>Dikarya</taxon>
        <taxon>Basidiomycota</taxon>
        <taxon>Agaricomycotina</taxon>
        <taxon>Agaricomycetes</taxon>
        <taxon>Agaricomycetidae</taxon>
        <taxon>Atheliales</taxon>
        <taxon>Atheliaceae</taxon>
        <taxon>Piloderma</taxon>
    </lineage>
</organism>
<dbReference type="InParanoid" id="A0A0C3G7H1"/>
<evidence type="ECO:0000313" key="4">
    <source>
        <dbReference type="Proteomes" id="UP000054166"/>
    </source>
</evidence>
<sequence length="55" mass="6491">MAFSRLPRPLRIHRLLCLLDSMLSITNAHFPEHESSSSYPSWMSHRPDNWDPLPF</sequence>
<keyword evidence="2" id="KW-0732">Signal</keyword>
<feature type="chain" id="PRO_5002164682" evidence="2">
    <location>
        <begin position="29"/>
        <end position="55"/>
    </location>
</feature>
<accession>A0A0C3G7H1</accession>
<evidence type="ECO:0000256" key="2">
    <source>
        <dbReference type="SAM" id="SignalP"/>
    </source>
</evidence>
<dbReference type="Proteomes" id="UP000054166">
    <property type="component" value="Unassembled WGS sequence"/>
</dbReference>
<dbReference type="HOGENOM" id="CLU_3033180_0_0_1"/>
<dbReference type="EMBL" id="KN832981">
    <property type="protein sequence ID" value="KIM86591.1"/>
    <property type="molecule type" value="Genomic_DNA"/>
</dbReference>
<proteinExistence type="predicted"/>
<feature type="region of interest" description="Disordered" evidence="1">
    <location>
        <begin position="31"/>
        <end position="55"/>
    </location>
</feature>
<evidence type="ECO:0000256" key="1">
    <source>
        <dbReference type="SAM" id="MobiDB-lite"/>
    </source>
</evidence>
<protein>
    <submittedName>
        <fullName evidence="3">Uncharacterized protein</fullName>
    </submittedName>
</protein>
<reference evidence="4" key="2">
    <citation type="submission" date="2015-01" db="EMBL/GenBank/DDBJ databases">
        <title>Evolutionary Origins and Diversification of the Mycorrhizal Mutualists.</title>
        <authorList>
            <consortium name="DOE Joint Genome Institute"/>
            <consortium name="Mycorrhizal Genomics Consortium"/>
            <person name="Kohler A."/>
            <person name="Kuo A."/>
            <person name="Nagy L.G."/>
            <person name="Floudas D."/>
            <person name="Copeland A."/>
            <person name="Barry K.W."/>
            <person name="Cichocki N."/>
            <person name="Veneault-Fourrey C."/>
            <person name="LaButti K."/>
            <person name="Lindquist E.A."/>
            <person name="Lipzen A."/>
            <person name="Lundell T."/>
            <person name="Morin E."/>
            <person name="Murat C."/>
            <person name="Riley R."/>
            <person name="Ohm R."/>
            <person name="Sun H."/>
            <person name="Tunlid A."/>
            <person name="Henrissat B."/>
            <person name="Grigoriev I.V."/>
            <person name="Hibbett D.S."/>
            <person name="Martin F."/>
        </authorList>
    </citation>
    <scope>NUCLEOTIDE SEQUENCE [LARGE SCALE GENOMIC DNA]</scope>
    <source>
        <strain evidence="4">F 1598</strain>
    </source>
</reference>
<evidence type="ECO:0000313" key="3">
    <source>
        <dbReference type="EMBL" id="KIM86591.1"/>
    </source>
</evidence>
<reference evidence="3 4" key="1">
    <citation type="submission" date="2014-04" db="EMBL/GenBank/DDBJ databases">
        <authorList>
            <consortium name="DOE Joint Genome Institute"/>
            <person name="Kuo A."/>
            <person name="Tarkka M."/>
            <person name="Buscot F."/>
            <person name="Kohler A."/>
            <person name="Nagy L.G."/>
            <person name="Floudas D."/>
            <person name="Copeland A."/>
            <person name="Barry K.W."/>
            <person name="Cichocki N."/>
            <person name="Veneault-Fourrey C."/>
            <person name="LaButti K."/>
            <person name="Lindquist E.A."/>
            <person name="Lipzen A."/>
            <person name="Lundell T."/>
            <person name="Morin E."/>
            <person name="Murat C."/>
            <person name="Sun H."/>
            <person name="Tunlid A."/>
            <person name="Henrissat B."/>
            <person name="Grigoriev I.V."/>
            <person name="Hibbett D.S."/>
            <person name="Martin F."/>
            <person name="Nordberg H.P."/>
            <person name="Cantor M.N."/>
            <person name="Hua S.X."/>
        </authorList>
    </citation>
    <scope>NUCLEOTIDE SEQUENCE [LARGE SCALE GENOMIC DNA]</scope>
    <source>
        <strain evidence="3 4">F 1598</strain>
    </source>
</reference>
<feature type="signal peptide" evidence="2">
    <location>
        <begin position="1"/>
        <end position="28"/>
    </location>
</feature>